<evidence type="ECO:0000256" key="1">
    <source>
        <dbReference type="SAM" id="MobiDB-lite"/>
    </source>
</evidence>
<dbReference type="EMBL" id="JBIAPK010000006">
    <property type="protein sequence ID" value="MFF3341277.1"/>
    <property type="molecule type" value="Genomic_DNA"/>
</dbReference>
<sequence length="50" mass="5406">MSTLLLVAQLTDRWGSRPSGSGKTIWAEQALPADRAARPGPAPPRHRDGR</sequence>
<keyword evidence="3" id="KW-1185">Reference proteome</keyword>
<organism evidence="2 3">
    <name type="scientific">Streptomyces flavidovirens</name>
    <dbReference type="NCBI Taxonomy" id="67298"/>
    <lineage>
        <taxon>Bacteria</taxon>
        <taxon>Bacillati</taxon>
        <taxon>Actinomycetota</taxon>
        <taxon>Actinomycetes</taxon>
        <taxon>Kitasatosporales</taxon>
        <taxon>Streptomycetaceae</taxon>
        <taxon>Streptomyces</taxon>
    </lineage>
</organism>
<evidence type="ECO:0000313" key="3">
    <source>
        <dbReference type="Proteomes" id="UP001601976"/>
    </source>
</evidence>
<name>A0ABW6RJA3_9ACTN</name>
<dbReference type="RefSeq" id="WP_355717430.1">
    <property type="nucleotide sequence ID" value="NZ_JBEXNP010000005.1"/>
</dbReference>
<dbReference type="Proteomes" id="UP001601976">
    <property type="component" value="Unassembled WGS sequence"/>
</dbReference>
<comment type="caution">
    <text evidence="2">The sequence shown here is derived from an EMBL/GenBank/DDBJ whole genome shotgun (WGS) entry which is preliminary data.</text>
</comment>
<feature type="region of interest" description="Disordered" evidence="1">
    <location>
        <begin position="13"/>
        <end position="50"/>
    </location>
</feature>
<gene>
    <name evidence="2" type="ORF">ACFYWW_21455</name>
</gene>
<protein>
    <submittedName>
        <fullName evidence="2">Uncharacterized protein</fullName>
    </submittedName>
</protein>
<evidence type="ECO:0000313" key="2">
    <source>
        <dbReference type="EMBL" id="MFF3341277.1"/>
    </source>
</evidence>
<reference evidence="2 3" key="1">
    <citation type="submission" date="2024-10" db="EMBL/GenBank/DDBJ databases">
        <title>The Natural Products Discovery Center: Release of the First 8490 Sequenced Strains for Exploring Actinobacteria Biosynthetic Diversity.</title>
        <authorList>
            <person name="Kalkreuter E."/>
            <person name="Kautsar S.A."/>
            <person name="Yang D."/>
            <person name="Bader C.D."/>
            <person name="Teijaro C.N."/>
            <person name="Fluegel L."/>
            <person name="Davis C.M."/>
            <person name="Simpson J.R."/>
            <person name="Lauterbach L."/>
            <person name="Steele A.D."/>
            <person name="Gui C."/>
            <person name="Meng S."/>
            <person name="Li G."/>
            <person name="Viehrig K."/>
            <person name="Ye F."/>
            <person name="Su P."/>
            <person name="Kiefer A.F."/>
            <person name="Nichols A."/>
            <person name="Cepeda A.J."/>
            <person name="Yan W."/>
            <person name="Fan B."/>
            <person name="Jiang Y."/>
            <person name="Adhikari A."/>
            <person name="Zheng C.-J."/>
            <person name="Schuster L."/>
            <person name="Cowan T.M."/>
            <person name="Smanski M.J."/>
            <person name="Chevrette M.G."/>
            <person name="De Carvalho L.P.S."/>
            <person name="Shen B."/>
        </authorList>
    </citation>
    <scope>NUCLEOTIDE SEQUENCE [LARGE SCALE GENOMIC DNA]</scope>
    <source>
        <strain evidence="2 3">NPDC003029</strain>
    </source>
</reference>
<accession>A0ABW6RJA3</accession>
<proteinExistence type="predicted"/>